<feature type="region of interest" description="Disordered" evidence="2">
    <location>
        <begin position="470"/>
        <end position="489"/>
    </location>
</feature>
<keyword evidence="4" id="KW-1185">Reference proteome</keyword>
<proteinExistence type="predicted"/>
<name>A0AAV1GVD2_XYRNO</name>
<evidence type="ECO:0000256" key="1">
    <source>
        <dbReference type="SAM" id="Coils"/>
    </source>
</evidence>
<dbReference type="EMBL" id="OY660880">
    <property type="protein sequence ID" value="CAJ1077752.1"/>
    <property type="molecule type" value="Genomic_DNA"/>
</dbReference>
<feature type="compositionally biased region" description="Acidic residues" evidence="2">
    <location>
        <begin position="517"/>
        <end position="533"/>
    </location>
</feature>
<accession>A0AAV1GVD2</accession>
<dbReference type="Proteomes" id="UP001178508">
    <property type="component" value="Chromosome 17"/>
</dbReference>
<dbReference type="AlphaFoldDB" id="A0AAV1GVD2"/>
<reference evidence="3" key="1">
    <citation type="submission" date="2023-08" db="EMBL/GenBank/DDBJ databases">
        <authorList>
            <person name="Alioto T."/>
            <person name="Alioto T."/>
            <person name="Gomez Garrido J."/>
        </authorList>
    </citation>
    <scope>NUCLEOTIDE SEQUENCE</scope>
</reference>
<sequence length="716" mass="81419">MSIPRTPERMEQKFYLASKETVKPVIRMFLGQLTAQNWQRLETGRLDQDTSTRLTDLAVDIIEILAKSLHESLNARLEIQQDPSPGSVQSVCKEDVHKCLGNTGEVITQTVAEIQGVGDIHYPECGQVTELMVTAVTEKVNSRLSKTSDSDDSEEHKTPYTHLIKLTKHFQKILKYCSKKMKKMLAKAEQEFKKFKSACTVQEKEEVVVSTQTSVTSLQEEKPGKAESSVNKHLSILQATKEILEKQLEEIANDFQSHSTEEKDSLLLSTTSKDSELSELSFQIVDAFTNEVRKDLLEEKQSSTKETSRHNRRRLINRMKSVFVRTVARESIMNMMSAVRRKQACQGQEVVELDTSQLIKSVDNLLTEAITPKDQDTRSGSREVCLFQKIASDISNGTLESFAEKLSDTLANHLTPLEEETHREEIRTEVDNVIKQMWNWLKKQILLRKTRKDSVSMTLREVKKVVLNEHSGLSSPKTEAEDQTYPTPVQEEVQSFTAEEAEEEACNAGEEKKEACADEEEEEEAFSDGEEKEEACVDEEDEEEAFTAEEQVEQVQVAKASGEYTESVLRKWDLLTCEVIVRLFLRKVTKDFFPDLIYKSVEARLRDLLFEKMIGTDVNVDLSLKSMQKKCKAVYKELCKKFDGTVLLRSLLEQDQPVVEAVVEALKEHFSSERPSGIQKFFRCLVLPFTVLLVVTNHISQIGPTVRQVVNEVLDG</sequence>
<feature type="coiled-coil region" evidence="1">
    <location>
        <begin position="178"/>
        <end position="205"/>
    </location>
</feature>
<organism evidence="3 4">
    <name type="scientific">Xyrichtys novacula</name>
    <name type="common">Pearly razorfish</name>
    <name type="synonym">Hemipteronotus novacula</name>
    <dbReference type="NCBI Taxonomy" id="13765"/>
    <lineage>
        <taxon>Eukaryota</taxon>
        <taxon>Metazoa</taxon>
        <taxon>Chordata</taxon>
        <taxon>Craniata</taxon>
        <taxon>Vertebrata</taxon>
        <taxon>Euteleostomi</taxon>
        <taxon>Actinopterygii</taxon>
        <taxon>Neopterygii</taxon>
        <taxon>Teleostei</taxon>
        <taxon>Neoteleostei</taxon>
        <taxon>Acanthomorphata</taxon>
        <taxon>Eupercaria</taxon>
        <taxon>Labriformes</taxon>
        <taxon>Labridae</taxon>
        <taxon>Xyrichtys</taxon>
    </lineage>
</organism>
<protein>
    <submittedName>
        <fullName evidence="3">Uncharacterized protein LOC117808509</fullName>
    </submittedName>
</protein>
<keyword evidence="1" id="KW-0175">Coiled coil</keyword>
<evidence type="ECO:0000313" key="3">
    <source>
        <dbReference type="EMBL" id="CAJ1077752.1"/>
    </source>
</evidence>
<evidence type="ECO:0000256" key="2">
    <source>
        <dbReference type="SAM" id="MobiDB-lite"/>
    </source>
</evidence>
<evidence type="ECO:0000313" key="4">
    <source>
        <dbReference type="Proteomes" id="UP001178508"/>
    </source>
</evidence>
<gene>
    <name evidence="3" type="ORF">XNOV1_A012785</name>
</gene>
<feature type="region of interest" description="Disordered" evidence="2">
    <location>
        <begin position="494"/>
        <end position="533"/>
    </location>
</feature>
<feature type="coiled-coil region" evidence="1">
    <location>
        <begin position="234"/>
        <end position="261"/>
    </location>
</feature>